<feature type="region of interest" description="Disordered" evidence="4">
    <location>
        <begin position="372"/>
        <end position="405"/>
    </location>
</feature>
<evidence type="ECO:0000256" key="4">
    <source>
        <dbReference type="SAM" id="MobiDB-lite"/>
    </source>
</evidence>
<evidence type="ECO:0000256" key="2">
    <source>
        <dbReference type="ARBA" id="ARBA00023163"/>
    </source>
</evidence>
<keyword evidence="3" id="KW-0539">Nucleus</keyword>
<dbReference type="OrthoDB" id="118550at2759"/>
<feature type="region of interest" description="Disordered" evidence="4">
    <location>
        <begin position="1"/>
        <end position="76"/>
    </location>
</feature>
<dbReference type="SMART" id="SM00717">
    <property type="entry name" value="SANT"/>
    <property type="match status" value="1"/>
</dbReference>
<feature type="compositionally biased region" description="Basic and acidic residues" evidence="4">
    <location>
        <begin position="519"/>
        <end position="538"/>
    </location>
</feature>
<dbReference type="PANTHER" id="PTHR44042">
    <property type="entry name" value="DUPLICATED HOMEODOMAIN-LIKE SUPERFAMILY PROTEIN-RELATED"/>
    <property type="match status" value="1"/>
</dbReference>
<feature type="compositionally biased region" description="Basic and acidic residues" evidence="4">
    <location>
        <begin position="114"/>
        <end position="123"/>
    </location>
</feature>
<dbReference type="InterPro" id="IPR017930">
    <property type="entry name" value="Myb_dom"/>
</dbReference>
<feature type="region of interest" description="Disordered" evidence="4">
    <location>
        <begin position="114"/>
        <end position="152"/>
    </location>
</feature>
<dbReference type="CDD" id="cd00167">
    <property type="entry name" value="SANT"/>
    <property type="match status" value="1"/>
</dbReference>
<feature type="compositionally biased region" description="Polar residues" evidence="4">
    <location>
        <begin position="490"/>
        <end position="499"/>
    </location>
</feature>
<keyword evidence="2" id="KW-0804">Transcription</keyword>
<dbReference type="PANTHER" id="PTHR44042:SF67">
    <property type="entry name" value="MYB-LIKE PROTEIN I"/>
    <property type="match status" value="1"/>
</dbReference>
<keyword evidence="7" id="KW-1185">Reference proteome</keyword>
<feature type="region of interest" description="Disordered" evidence="4">
    <location>
        <begin position="168"/>
        <end position="211"/>
    </location>
</feature>
<feature type="domain" description="HTH myb-type" evidence="5">
    <location>
        <begin position="457"/>
        <end position="504"/>
    </location>
</feature>
<sequence>MRSSLQSRPTVSPGDGGDLAGFGGASTIASAGLPPPMEIDRDKRAGPGGPGAGGAKPPALPSRLPPVAPLLSSVGPAGSRAVACDPLALGGAGHRGGSGDAKLPRLAPVLPRHAVGDLSDRRPLPGPHGLGHGRFSVPLPSAGGASVAGQSRRLPPVQPLLSVGATAAGHEAGGTGAGGRGGGPHPLMGSLPRLPASSGGGGGSTQLPPLARAGVGVGGPLLPGLSALSSLPRLYPGGVPALTVPPPGALGGAAAGAGGGMGIGLGVGVPATGGRYYTPPPRAAAPLGGVVDGPPQTGGGAPGGHPLGGAGGGSGSVGHPPALHYPASPPVVALSEHERVVSGLQEDLLVARSEIERLHGRLAELERDRLAAAARQGGPAGTGGPTGGAPPPKSDDAMADGPPVGGVAAAGGGAAGGGGGAAPSSAGAAAGTAAGTGAAAAAAGGGTPPAKGQSRYWTSEEHQRFLDAMERFGPKDVRAIATYVGSRNATQVRTHSQKYTLRLQREGKQLTLSGSRKRSMSESDLRRVGRDGVEQPGR</sequence>
<dbReference type="Pfam" id="PF00249">
    <property type="entry name" value="Myb_DNA-binding"/>
    <property type="match status" value="1"/>
</dbReference>
<feature type="compositionally biased region" description="Polar residues" evidence="4">
    <location>
        <begin position="1"/>
        <end position="10"/>
    </location>
</feature>
<dbReference type="InterPro" id="IPR001005">
    <property type="entry name" value="SANT/Myb"/>
</dbReference>
<gene>
    <name evidence="6" type="ORF">BU14_2550s0001</name>
</gene>
<dbReference type="Gene3D" id="1.10.10.60">
    <property type="entry name" value="Homeodomain-like"/>
    <property type="match status" value="1"/>
</dbReference>
<proteinExistence type="predicted"/>
<dbReference type="AlphaFoldDB" id="A0A1X6NIY4"/>
<evidence type="ECO:0000313" key="6">
    <source>
        <dbReference type="EMBL" id="OSX68578.1"/>
    </source>
</evidence>
<feature type="region of interest" description="Disordered" evidence="4">
    <location>
        <begin position="490"/>
        <end position="538"/>
    </location>
</feature>
<accession>A0A1X6NIY4</accession>
<feature type="compositionally biased region" description="Gly residues" evidence="4">
    <location>
        <begin position="378"/>
        <end position="387"/>
    </location>
</feature>
<dbReference type="Proteomes" id="UP000218209">
    <property type="component" value="Unassembled WGS sequence"/>
</dbReference>
<feature type="compositionally biased region" description="Gly residues" evidence="4">
    <location>
        <begin position="171"/>
        <end position="184"/>
    </location>
</feature>
<name>A0A1X6NIY4_PORUM</name>
<dbReference type="EMBL" id="KV920337">
    <property type="protein sequence ID" value="OSX68578.1"/>
    <property type="molecule type" value="Genomic_DNA"/>
</dbReference>
<feature type="compositionally biased region" description="Gly residues" evidence="4">
    <location>
        <begin position="296"/>
        <end position="316"/>
    </location>
</feature>
<protein>
    <recommendedName>
        <fullName evidence="5">HTH myb-type domain-containing protein</fullName>
    </recommendedName>
</protein>
<feature type="compositionally biased region" description="Gly residues" evidence="4">
    <location>
        <begin position="14"/>
        <end position="24"/>
    </location>
</feature>
<evidence type="ECO:0000259" key="5">
    <source>
        <dbReference type="PROSITE" id="PS51294"/>
    </source>
</evidence>
<feature type="compositionally biased region" description="Pro residues" evidence="4">
    <location>
        <begin position="58"/>
        <end position="68"/>
    </location>
</feature>
<keyword evidence="1" id="KW-0805">Transcription regulation</keyword>
<dbReference type="PROSITE" id="PS51294">
    <property type="entry name" value="HTH_MYB"/>
    <property type="match status" value="1"/>
</dbReference>
<feature type="non-terminal residue" evidence="6">
    <location>
        <position position="538"/>
    </location>
</feature>
<organism evidence="6 7">
    <name type="scientific">Porphyra umbilicalis</name>
    <name type="common">Purple laver</name>
    <name type="synonym">Red alga</name>
    <dbReference type="NCBI Taxonomy" id="2786"/>
    <lineage>
        <taxon>Eukaryota</taxon>
        <taxon>Rhodophyta</taxon>
        <taxon>Bangiophyceae</taxon>
        <taxon>Bangiales</taxon>
        <taxon>Bangiaceae</taxon>
        <taxon>Porphyra</taxon>
    </lineage>
</organism>
<dbReference type="GO" id="GO:0003677">
    <property type="term" value="F:DNA binding"/>
    <property type="evidence" value="ECO:0007669"/>
    <property type="project" value="InterPro"/>
</dbReference>
<evidence type="ECO:0000256" key="3">
    <source>
        <dbReference type="ARBA" id="ARBA00023242"/>
    </source>
</evidence>
<feature type="region of interest" description="Disordered" evidence="4">
    <location>
        <begin position="439"/>
        <end position="458"/>
    </location>
</feature>
<reference evidence="6 7" key="1">
    <citation type="submission" date="2017-03" db="EMBL/GenBank/DDBJ databases">
        <title>WGS assembly of Porphyra umbilicalis.</title>
        <authorList>
            <person name="Brawley S.H."/>
            <person name="Blouin N.A."/>
            <person name="Ficko-Blean E."/>
            <person name="Wheeler G.L."/>
            <person name="Lohr M."/>
            <person name="Goodson H.V."/>
            <person name="Jenkins J.W."/>
            <person name="Blaby-Haas C.E."/>
            <person name="Helliwell K.E."/>
            <person name="Chan C."/>
            <person name="Marriage T."/>
            <person name="Bhattacharya D."/>
            <person name="Klein A.S."/>
            <person name="Badis Y."/>
            <person name="Brodie J."/>
            <person name="Cao Y."/>
            <person name="Collen J."/>
            <person name="Dittami S.M."/>
            <person name="Gachon C.M."/>
            <person name="Green B.R."/>
            <person name="Karpowicz S."/>
            <person name="Kim J.W."/>
            <person name="Kudahl U."/>
            <person name="Lin S."/>
            <person name="Michel G."/>
            <person name="Mittag M."/>
            <person name="Olson B.J."/>
            <person name="Pangilinan J."/>
            <person name="Peng Y."/>
            <person name="Qiu H."/>
            <person name="Shu S."/>
            <person name="Singer J.T."/>
            <person name="Smith A.G."/>
            <person name="Sprecher B.N."/>
            <person name="Wagner V."/>
            <person name="Wang W."/>
            <person name="Wang Z.-Y."/>
            <person name="Yan J."/>
            <person name="Yarish C."/>
            <person name="Zoeuner-Riek S."/>
            <person name="Zhuang Y."/>
            <person name="Zou Y."/>
            <person name="Lindquist E.A."/>
            <person name="Grimwood J."/>
            <person name="Barry K."/>
            <person name="Rokhsar D.S."/>
            <person name="Schmutz J."/>
            <person name="Stiller J.W."/>
            <person name="Grossman A.R."/>
            <person name="Prochnik S.E."/>
        </authorList>
    </citation>
    <scope>NUCLEOTIDE SEQUENCE [LARGE SCALE GENOMIC DNA]</scope>
    <source>
        <strain evidence="6">4086291</strain>
    </source>
</reference>
<evidence type="ECO:0000313" key="7">
    <source>
        <dbReference type="Proteomes" id="UP000218209"/>
    </source>
</evidence>
<dbReference type="NCBIfam" id="TIGR01557">
    <property type="entry name" value="myb_SHAQKYF"/>
    <property type="match status" value="1"/>
</dbReference>
<evidence type="ECO:0000256" key="1">
    <source>
        <dbReference type="ARBA" id="ARBA00023015"/>
    </source>
</evidence>
<dbReference type="InterPro" id="IPR009057">
    <property type="entry name" value="Homeodomain-like_sf"/>
</dbReference>
<dbReference type="SUPFAM" id="SSF46689">
    <property type="entry name" value="Homeodomain-like"/>
    <property type="match status" value="1"/>
</dbReference>
<feature type="region of interest" description="Disordered" evidence="4">
    <location>
        <begin position="285"/>
        <end position="324"/>
    </location>
</feature>
<dbReference type="InterPro" id="IPR006447">
    <property type="entry name" value="Myb_dom_plants"/>
</dbReference>